<reference evidence="1" key="1">
    <citation type="journal article" date="2014" name="Int. J. Syst. Evol. Microbiol.">
        <title>Complete genome sequence of Corynebacterium casei LMG S-19264T (=DSM 44701T), isolated from a smear-ripened cheese.</title>
        <authorList>
            <consortium name="US DOE Joint Genome Institute (JGI-PGF)"/>
            <person name="Walter F."/>
            <person name="Albersmeier A."/>
            <person name="Kalinowski J."/>
            <person name="Ruckert C."/>
        </authorList>
    </citation>
    <scope>NUCLEOTIDE SEQUENCE</scope>
    <source>
        <strain evidence="1">JCM 17251</strain>
    </source>
</reference>
<comment type="caution">
    <text evidence="1">The sequence shown here is derived from an EMBL/GenBank/DDBJ whole genome shotgun (WGS) entry which is preliminary data.</text>
</comment>
<dbReference type="Proteomes" id="UP000624041">
    <property type="component" value="Unassembled WGS sequence"/>
</dbReference>
<dbReference type="EMBL" id="BMOS01000014">
    <property type="protein sequence ID" value="GGN59467.1"/>
    <property type="molecule type" value="Genomic_DNA"/>
</dbReference>
<evidence type="ECO:0000313" key="2">
    <source>
        <dbReference type="Proteomes" id="UP000624041"/>
    </source>
</evidence>
<gene>
    <name evidence="1" type="ORF">GCM10007971_22640</name>
</gene>
<protein>
    <submittedName>
        <fullName evidence="1">Uncharacterized protein</fullName>
    </submittedName>
</protein>
<organism evidence="1 2">
    <name type="scientific">Oceanobacillus indicireducens</name>
    <dbReference type="NCBI Taxonomy" id="1004261"/>
    <lineage>
        <taxon>Bacteria</taxon>
        <taxon>Bacillati</taxon>
        <taxon>Bacillota</taxon>
        <taxon>Bacilli</taxon>
        <taxon>Bacillales</taxon>
        <taxon>Bacillaceae</taxon>
        <taxon>Oceanobacillus</taxon>
    </lineage>
</organism>
<reference evidence="1" key="2">
    <citation type="submission" date="2020-09" db="EMBL/GenBank/DDBJ databases">
        <authorList>
            <person name="Sun Q."/>
            <person name="Ohkuma M."/>
        </authorList>
    </citation>
    <scope>NUCLEOTIDE SEQUENCE</scope>
    <source>
        <strain evidence="1">JCM 17251</strain>
    </source>
</reference>
<accession>A0A918D2I4</accession>
<name>A0A918D2I4_9BACI</name>
<evidence type="ECO:0000313" key="1">
    <source>
        <dbReference type="EMBL" id="GGN59467.1"/>
    </source>
</evidence>
<dbReference type="AlphaFoldDB" id="A0A918D2I4"/>
<dbReference type="RefSeq" id="WP_229782682.1">
    <property type="nucleotide sequence ID" value="NZ_BMOS01000014.1"/>
</dbReference>
<proteinExistence type="predicted"/>
<keyword evidence="2" id="KW-1185">Reference proteome</keyword>
<sequence>MEKPKGMTYSRNAIYAVYKGDDFLVMGTQKECADALNVNPEFIHWMTTPTGKRRFESRVDKSKALTALVVDWESEGR</sequence>